<proteinExistence type="predicted"/>
<dbReference type="Proteomes" id="UP000177171">
    <property type="component" value="Unassembled WGS sequence"/>
</dbReference>
<feature type="transmembrane region" description="Helical" evidence="1">
    <location>
        <begin position="20"/>
        <end position="37"/>
    </location>
</feature>
<evidence type="ECO:0000313" key="2">
    <source>
        <dbReference type="EMBL" id="OHA13488.1"/>
    </source>
</evidence>
<protein>
    <submittedName>
        <fullName evidence="2">Uncharacterized protein</fullName>
    </submittedName>
</protein>
<accession>A0A1G2LPC9</accession>
<gene>
    <name evidence="2" type="ORF">A3G49_06840</name>
</gene>
<keyword evidence="1" id="KW-0472">Membrane</keyword>
<dbReference type="AlphaFoldDB" id="A0A1G2LPC9"/>
<organism evidence="2 3">
    <name type="scientific">Candidatus Sungbacteria bacterium RIFCSPLOWO2_12_FULL_41_11</name>
    <dbReference type="NCBI Taxonomy" id="1802286"/>
    <lineage>
        <taxon>Bacteria</taxon>
        <taxon>Candidatus Sungiibacteriota</taxon>
    </lineage>
</organism>
<keyword evidence="1" id="KW-1133">Transmembrane helix</keyword>
<reference evidence="2 3" key="1">
    <citation type="journal article" date="2016" name="Nat. Commun.">
        <title>Thousands of microbial genomes shed light on interconnected biogeochemical processes in an aquifer system.</title>
        <authorList>
            <person name="Anantharaman K."/>
            <person name="Brown C.T."/>
            <person name="Hug L.A."/>
            <person name="Sharon I."/>
            <person name="Castelle C.J."/>
            <person name="Probst A.J."/>
            <person name="Thomas B.C."/>
            <person name="Singh A."/>
            <person name="Wilkins M.J."/>
            <person name="Karaoz U."/>
            <person name="Brodie E.L."/>
            <person name="Williams K.H."/>
            <person name="Hubbard S.S."/>
            <person name="Banfield J.F."/>
        </authorList>
    </citation>
    <scope>NUCLEOTIDE SEQUENCE [LARGE SCALE GENOMIC DNA]</scope>
</reference>
<comment type="caution">
    <text evidence="2">The sequence shown here is derived from an EMBL/GenBank/DDBJ whole genome shotgun (WGS) entry which is preliminary data.</text>
</comment>
<keyword evidence="1" id="KW-0812">Transmembrane</keyword>
<sequence>MAGKKATEDKGGTTMKVKCWLFIGGAVLAWFIVGAVLEKMARESEGDELYQKEDSLGIGA</sequence>
<evidence type="ECO:0000256" key="1">
    <source>
        <dbReference type="SAM" id="Phobius"/>
    </source>
</evidence>
<name>A0A1G2LPC9_9BACT</name>
<evidence type="ECO:0000313" key="3">
    <source>
        <dbReference type="Proteomes" id="UP000177171"/>
    </source>
</evidence>
<dbReference type="EMBL" id="MHQY01000026">
    <property type="protein sequence ID" value="OHA13488.1"/>
    <property type="molecule type" value="Genomic_DNA"/>
</dbReference>